<gene>
    <name evidence="1" type="ORF">K5I21_12780</name>
</gene>
<dbReference type="AlphaFoldDB" id="A0AAW5F4Y1"/>
<accession>A0AAW5F4Y1</accession>
<evidence type="ECO:0000313" key="1">
    <source>
        <dbReference type="EMBL" id="MCK0086730.1"/>
    </source>
</evidence>
<organism evidence="1 2">
    <name type="scientific">Clostridium symbiosum</name>
    <name type="common">Bacteroides symbiosus</name>
    <dbReference type="NCBI Taxonomy" id="1512"/>
    <lineage>
        <taxon>Bacteria</taxon>
        <taxon>Bacillati</taxon>
        <taxon>Bacillota</taxon>
        <taxon>Clostridia</taxon>
        <taxon>Lachnospirales</taxon>
        <taxon>Lachnospiraceae</taxon>
        <taxon>Otoolea</taxon>
    </lineage>
</organism>
<comment type="caution">
    <text evidence="1">The sequence shown here is derived from an EMBL/GenBank/DDBJ whole genome shotgun (WGS) entry which is preliminary data.</text>
</comment>
<protein>
    <submittedName>
        <fullName evidence="1">Uncharacterized protein</fullName>
    </submittedName>
</protein>
<evidence type="ECO:0000313" key="2">
    <source>
        <dbReference type="Proteomes" id="UP001203136"/>
    </source>
</evidence>
<dbReference type="RefSeq" id="WP_009295975.1">
    <property type="nucleotide sequence ID" value="NZ_CABHNX010000221.1"/>
</dbReference>
<dbReference type="EMBL" id="JAINVB010000001">
    <property type="protein sequence ID" value="MCK0086730.1"/>
    <property type="molecule type" value="Genomic_DNA"/>
</dbReference>
<name>A0AAW5F4Y1_CLOSY</name>
<proteinExistence type="predicted"/>
<sequence length="91" mass="10456">MNYSQLATKLADKVTVQIYEMIKKNEGSDKTFTARVTEIISAYKIRVQYCGSSYTVSTTIPCSVDDFVRVCAPCNNWRELFVVENKTKRCR</sequence>
<reference evidence="1" key="1">
    <citation type="journal article" date="2022" name="Cell Host Microbe">
        <title>Colonization of the live biotherapeutic product VE303 and modulation of the microbiota and metabolites in healthy volunteers.</title>
        <authorList>
            <person name="Dsouza M."/>
            <person name="Menon R."/>
            <person name="Crossette E."/>
            <person name="Bhattarai S.K."/>
            <person name="Schneider J."/>
            <person name="Kim Y.G."/>
            <person name="Reddy S."/>
            <person name="Caballero S."/>
            <person name="Felix C."/>
            <person name="Cornacchione L."/>
            <person name="Hendrickson J."/>
            <person name="Watson A.R."/>
            <person name="Minot S.S."/>
            <person name="Greenfield N."/>
            <person name="Schopf L."/>
            <person name="Szabady R."/>
            <person name="Patarroyo J."/>
            <person name="Smith W."/>
            <person name="Harrison P."/>
            <person name="Kuijper E.J."/>
            <person name="Kelly C.P."/>
            <person name="Olle B."/>
            <person name="Bobilev D."/>
            <person name="Silber J.L."/>
            <person name="Bucci V."/>
            <person name="Roberts B."/>
            <person name="Faith J."/>
            <person name="Norman J.M."/>
        </authorList>
    </citation>
    <scope>NUCLEOTIDE SEQUENCE</scope>
    <source>
        <strain evidence="1">VE303-04</strain>
    </source>
</reference>
<dbReference type="Proteomes" id="UP001203136">
    <property type="component" value="Unassembled WGS sequence"/>
</dbReference>